<evidence type="ECO:0000313" key="1">
    <source>
        <dbReference type="EMBL" id="GIY93826.1"/>
    </source>
</evidence>
<dbReference type="EMBL" id="BPLR01017710">
    <property type="protein sequence ID" value="GIY93826.1"/>
    <property type="molecule type" value="Genomic_DNA"/>
</dbReference>
<sequence>MSPRKAVATTHLRTGSCGTPKAGRNTFRIITSLGTIIVCSKVKRTLLFAHRTLIREKTRRGGVQKNARAVRVLRSSYYLPPPPPHPLVDKLSSERRRQLRQERRSARSLILGHYSHVPRTLCCWYQLLLYTDIILISNCAILMKQRKKWNK</sequence>
<reference evidence="1 2" key="1">
    <citation type="submission" date="2021-06" db="EMBL/GenBank/DDBJ databases">
        <title>Caerostris extrusa draft genome.</title>
        <authorList>
            <person name="Kono N."/>
            <person name="Arakawa K."/>
        </authorList>
    </citation>
    <scope>NUCLEOTIDE SEQUENCE [LARGE SCALE GENOMIC DNA]</scope>
</reference>
<evidence type="ECO:0000313" key="2">
    <source>
        <dbReference type="Proteomes" id="UP001054945"/>
    </source>
</evidence>
<dbReference type="Proteomes" id="UP001054945">
    <property type="component" value="Unassembled WGS sequence"/>
</dbReference>
<accession>A0AAV4XIL6</accession>
<protein>
    <submittedName>
        <fullName evidence="1">Uncharacterized protein</fullName>
    </submittedName>
</protein>
<comment type="caution">
    <text evidence="1">The sequence shown here is derived from an EMBL/GenBank/DDBJ whole genome shotgun (WGS) entry which is preliminary data.</text>
</comment>
<keyword evidence="2" id="KW-1185">Reference proteome</keyword>
<proteinExistence type="predicted"/>
<organism evidence="1 2">
    <name type="scientific">Caerostris extrusa</name>
    <name type="common">Bark spider</name>
    <name type="synonym">Caerostris bankana</name>
    <dbReference type="NCBI Taxonomy" id="172846"/>
    <lineage>
        <taxon>Eukaryota</taxon>
        <taxon>Metazoa</taxon>
        <taxon>Ecdysozoa</taxon>
        <taxon>Arthropoda</taxon>
        <taxon>Chelicerata</taxon>
        <taxon>Arachnida</taxon>
        <taxon>Araneae</taxon>
        <taxon>Araneomorphae</taxon>
        <taxon>Entelegynae</taxon>
        <taxon>Araneoidea</taxon>
        <taxon>Araneidae</taxon>
        <taxon>Caerostris</taxon>
    </lineage>
</organism>
<dbReference type="AlphaFoldDB" id="A0AAV4XIL6"/>
<gene>
    <name evidence="1" type="ORF">CEXT_208571</name>
</gene>
<name>A0AAV4XIL6_CAEEX</name>